<sequence>MAAMAPGIVQLNPSAWNQKLTKYVKDGQLEKAMHLFQQMQREGMTPDKFTFVQVIKACACLGALQDGRLVHHQLIQSGCECDVFVCNSLVDMYVKCGSIEDAWTVFNKMPSSDVVTWSTMILGHVKCRQGQKALELFRHMQQEHVRANYVTFLGVLNPCASVGALEEGRNVHVQIVQSGLSEVFVGSSLVDMYAKCGSIENAWRVFNKMPSRDMLLLATGISVGMLNGRERKKVQRNSQVTPGLK</sequence>
<dbReference type="EMBL" id="OZ023717">
    <property type="protein sequence ID" value="CAK9866263.1"/>
    <property type="molecule type" value="Genomic_DNA"/>
</dbReference>
<dbReference type="Gene3D" id="1.25.40.10">
    <property type="entry name" value="Tetratricopeptide repeat domain"/>
    <property type="match status" value="1"/>
</dbReference>
<name>A0ABP1AUT4_9BRYO</name>
<dbReference type="NCBIfam" id="TIGR00756">
    <property type="entry name" value="PPR"/>
    <property type="match status" value="4"/>
</dbReference>
<feature type="repeat" description="PPR" evidence="2">
    <location>
        <begin position="182"/>
        <end position="216"/>
    </location>
</feature>
<gene>
    <name evidence="3" type="ORF">CSSPJE1EN2_LOCUS9258</name>
</gene>
<feature type="repeat" description="PPR" evidence="2">
    <location>
        <begin position="82"/>
        <end position="116"/>
    </location>
</feature>
<dbReference type="Proteomes" id="UP001497522">
    <property type="component" value="Chromosome 16"/>
</dbReference>
<evidence type="ECO:0000256" key="2">
    <source>
        <dbReference type="PROSITE-ProRule" id="PRU00708"/>
    </source>
</evidence>
<reference evidence="3" key="1">
    <citation type="submission" date="2024-03" db="EMBL/GenBank/DDBJ databases">
        <authorList>
            <consortium name="ELIXIR-Norway"/>
            <consortium name="Elixir Norway"/>
        </authorList>
    </citation>
    <scope>NUCLEOTIDE SEQUENCE</scope>
</reference>
<evidence type="ECO:0000313" key="4">
    <source>
        <dbReference type="Proteomes" id="UP001497522"/>
    </source>
</evidence>
<evidence type="ECO:0000256" key="1">
    <source>
        <dbReference type="ARBA" id="ARBA00022737"/>
    </source>
</evidence>
<dbReference type="Pfam" id="PF01535">
    <property type="entry name" value="PPR"/>
    <property type="match status" value="1"/>
</dbReference>
<dbReference type="InterPro" id="IPR046960">
    <property type="entry name" value="PPR_At4g14850-like_plant"/>
</dbReference>
<keyword evidence="4" id="KW-1185">Reference proteome</keyword>
<evidence type="ECO:0008006" key="5">
    <source>
        <dbReference type="Google" id="ProtNLM"/>
    </source>
</evidence>
<evidence type="ECO:0000313" key="3">
    <source>
        <dbReference type="EMBL" id="CAK9866263.1"/>
    </source>
</evidence>
<protein>
    <recommendedName>
        <fullName evidence="5">Pentatricopeptide repeat-containing protein</fullName>
    </recommendedName>
</protein>
<dbReference type="PROSITE" id="PS51375">
    <property type="entry name" value="PPR"/>
    <property type="match status" value="3"/>
</dbReference>
<dbReference type="Pfam" id="PF13041">
    <property type="entry name" value="PPR_2"/>
    <property type="match status" value="2"/>
</dbReference>
<organism evidence="3 4">
    <name type="scientific">Sphagnum jensenii</name>
    <dbReference type="NCBI Taxonomy" id="128206"/>
    <lineage>
        <taxon>Eukaryota</taxon>
        <taxon>Viridiplantae</taxon>
        <taxon>Streptophyta</taxon>
        <taxon>Embryophyta</taxon>
        <taxon>Bryophyta</taxon>
        <taxon>Sphagnophytina</taxon>
        <taxon>Sphagnopsida</taxon>
        <taxon>Sphagnales</taxon>
        <taxon>Sphagnaceae</taxon>
        <taxon>Sphagnum</taxon>
    </lineage>
</organism>
<dbReference type="PANTHER" id="PTHR24015:SF548">
    <property type="entry name" value="OS08G0340900 PROTEIN"/>
    <property type="match status" value="1"/>
</dbReference>
<keyword evidence="1" id="KW-0677">Repeat</keyword>
<dbReference type="InterPro" id="IPR011990">
    <property type="entry name" value="TPR-like_helical_dom_sf"/>
</dbReference>
<accession>A0ABP1AUT4</accession>
<dbReference type="InterPro" id="IPR002885">
    <property type="entry name" value="PPR_rpt"/>
</dbReference>
<proteinExistence type="predicted"/>
<feature type="repeat" description="PPR" evidence="2">
    <location>
        <begin position="12"/>
        <end position="46"/>
    </location>
</feature>
<dbReference type="PANTHER" id="PTHR24015">
    <property type="entry name" value="OS07G0578800 PROTEIN-RELATED"/>
    <property type="match status" value="1"/>
</dbReference>